<dbReference type="AlphaFoldDB" id="A0A1I4ELJ3"/>
<keyword evidence="3 5" id="KW-1133">Transmembrane helix</keyword>
<evidence type="ECO:0000256" key="5">
    <source>
        <dbReference type="SAM" id="Phobius"/>
    </source>
</evidence>
<dbReference type="InterPro" id="IPR036465">
    <property type="entry name" value="vWFA_dom_sf"/>
</dbReference>
<evidence type="ECO:0000313" key="8">
    <source>
        <dbReference type="Proteomes" id="UP000199152"/>
    </source>
</evidence>
<dbReference type="InterPro" id="IPR002035">
    <property type="entry name" value="VWF_A"/>
</dbReference>
<keyword evidence="1" id="KW-1003">Cell membrane</keyword>
<dbReference type="Proteomes" id="UP000199152">
    <property type="component" value="Unassembled WGS sequence"/>
</dbReference>
<keyword evidence="8" id="KW-1185">Reference proteome</keyword>
<dbReference type="EMBL" id="FOSW01000006">
    <property type="protein sequence ID" value="SFL06605.1"/>
    <property type="molecule type" value="Genomic_DNA"/>
</dbReference>
<dbReference type="STRING" id="504800.SAMN04488085_10686"/>
<dbReference type="InterPro" id="IPR024163">
    <property type="entry name" value="Aerotolerance_reg_N"/>
</dbReference>
<dbReference type="PANTHER" id="PTHR22550:SF5">
    <property type="entry name" value="LEUCINE ZIPPER PROTEIN 4"/>
    <property type="match status" value="1"/>
</dbReference>
<name>A0A1I4ELJ3_9ACTN</name>
<evidence type="ECO:0000256" key="1">
    <source>
        <dbReference type="ARBA" id="ARBA00022475"/>
    </source>
</evidence>
<dbReference type="PANTHER" id="PTHR22550">
    <property type="entry name" value="SPORE GERMINATION PROTEIN"/>
    <property type="match status" value="1"/>
</dbReference>
<proteinExistence type="predicted"/>
<dbReference type="Gene3D" id="3.40.50.410">
    <property type="entry name" value="von Willebrand factor, type A domain"/>
    <property type="match status" value="1"/>
</dbReference>
<dbReference type="InParanoid" id="A0A1I4ELJ3"/>
<evidence type="ECO:0000256" key="2">
    <source>
        <dbReference type="ARBA" id="ARBA00022692"/>
    </source>
</evidence>
<feature type="domain" description="VWFA" evidence="6">
    <location>
        <begin position="87"/>
        <end position="282"/>
    </location>
</feature>
<protein>
    <submittedName>
        <fullName evidence="7">Ca-activated chloride channel family protein</fullName>
    </submittedName>
</protein>
<keyword evidence="4 5" id="KW-0472">Membrane</keyword>
<sequence>MTFQAPLWLLGLLAVVALVVLYVVLQLRRRAYAARFTNVALLGSIVPKRPGWRRHVAFGLVALALGALIISLAVPSTEVRVPRERATVVMAVDISLSMQATDIEPSRFEAMQKAAKEFVDVLPERINLGLVSFAGTATTLVTPTTDRGQVRSAIDNLDLAESTAIGEAVFTSLTAIENFQASLDSSEEDLPPARIVLLSDGYNTVGRDDTQAVNAAVDARIPVSTIAFGTDYGTLDLDGERVPVPVDRATLEEIADKTGGSYSEAASAAELEQVYEDLGSQIGYTTEPRDVSYWFVRGGVLFALLGVVLSLLWTNRLL</sequence>
<evidence type="ECO:0000256" key="3">
    <source>
        <dbReference type="ARBA" id="ARBA00022989"/>
    </source>
</evidence>
<keyword evidence="2 5" id="KW-0812">Transmembrane</keyword>
<feature type="transmembrane region" description="Helical" evidence="5">
    <location>
        <begin position="6"/>
        <end position="25"/>
    </location>
</feature>
<dbReference type="SMART" id="SM00327">
    <property type="entry name" value="VWA"/>
    <property type="match status" value="1"/>
</dbReference>
<dbReference type="PROSITE" id="PS50234">
    <property type="entry name" value="VWFA"/>
    <property type="match status" value="1"/>
</dbReference>
<dbReference type="InterPro" id="IPR050768">
    <property type="entry name" value="UPF0353/GerABKA_families"/>
</dbReference>
<accession>A0A1I4ELJ3</accession>
<evidence type="ECO:0000259" key="6">
    <source>
        <dbReference type="PROSITE" id="PS50234"/>
    </source>
</evidence>
<dbReference type="OrthoDB" id="8882959at2"/>
<gene>
    <name evidence="7" type="ORF">SAMN04488085_10686</name>
</gene>
<evidence type="ECO:0000256" key="4">
    <source>
        <dbReference type="ARBA" id="ARBA00023136"/>
    </source>
</evidence>
<dbReference type="RefSeq" id="WP_091324386.1">
    <property type="nucleotide sequence ID" value="NZ_FOSW01000006.1"/>
</dbReference>
<dbReference type="Pfam" id="PF13519">
    <property type="entry name" value="VWA_2"/>
    <property type="match status" value="1"/>
</dbReference>
<reference evidence="8" key="1">
    <citation type="submission" date="2016-10" db="EMBL/GenBank/DDBJ databases">
        <authorList>
            <person name="Varghese N."/>
            <person name="Submissions S."/>
        </authorList>
    </citation>
    <scope>NUCLEOTIDE SEQUENCE [LARGE SCALE GENOMIC DNA]</scope>
    <source>
        <strain evidence="8">DSM 45317</strain>
    </source>
</reference>
<feature type="transmembrane region" description="Helical" evidence="5">
    <location>
        <begin position="56"/>
        <end position="74"/>
    </location>
</feature>
<dbReference type="SUPFAM" id="SSF53300">
    <property type="entry name" value="vWA-like"/>
    <property type="match status" value="1"/>
</dbReference>
<feature type="transmembrane region" description="Helical" evidence="5">
    <location>
        <begin position="294"/>
        <end position="313"/>
    </location>
</feature>
<organism evidence="7 8">
    <name type="scientific">Geodermatophilus ruber</name>
    <dbReference type="NCBI Taxonomy" id="504800"/>
    <lineage>
        <taxon>Bacteria</taxon>
        <taxon>Bacillati</taxon>
        <taxon>Actinomycetota</taxon>
        <taxon>Actinomycetes</taxon>
        <taxon>Geodermatophilales</taxon>
        <taxon>Geodermatophilaceae</taxon>
        <taxon>Geodermatophilus</taxon>
    </lineage>
</organism>
<dbReference type="Pfam" id="PF07584">
    <property type="entry name" value="BatA"/>
    <property type="match status" value="1"/>
</dbReference>
<evidence type="ECO:0000313" key="7">
    <source>
        <dbReference type="EMBL" id="SFL06605.1"/>
    </source>
</evidence>